<dbReference type="KEGG" id="sdf:ACG33_14980"/>
<dbReference type="GO" id="GO:0006629">
    <property type="term" value="P:lipid metabolic process"/>
    <property type="evidence" value="ECO:0007669"/>
    <property type="project" value="InterPro"/>
</dbReference>
<dbReference type="InterPro" id="IPR017946">
    <property type="entry name" value="PLC-like_Pdiesterase_TIM-brl"/>
</dbReference>
<evidence type="ECO:0000313" key="9">
    <source>
        <dbReference type="Proteomes" id="UP000070250"/>
    </source>
</evidence>
<evidence type="ECO:0000259" key="7">
    <source>
        <dbReference type="PROSITE" id="PS51704"/>
    </source>
</evidence>
<dbReference type="GO" id="GO:0008889">
    <property type="term" value="F:glycerophosphodiester phosphodiesterase activity"/>
    <property type="evidence" value="ECO:0007669"/>
    <property type="project" value="UniProtKB-EC"/>
</dbReference>
<sequence length="337" mass="37493">MLSDARWNTLDGRPPLVIAHRGASGYRPEHTLASYALAIEMGADYIEPDLVSTRDGHLIARHEPLLDETTDVAAHPEFAARRTTRMLDGISITGYFACDFTLPEIKQLRAVQPNAARSKAYDRLYEIPTFEEILDLLEEPSGRAGRTIGVYPETKHPSFHLQLGLALEDRLLQALQARGLDRADAPVFIQSFESANLQYLRFRSRVPLVQLLGPEGLEMASGGAGARVTIPQFADPRGGLPPRHLRDIARYANAIGPWKRMILRDTEQSSLLPTTLVEQAHEAGLYVHAYTFRDEPATLAAVYEADPVREYIQFFALGLDGVFADFPDTALRARAMM</sequence>
<dbReference type="EC" id="3.1.4.46" evidence="2"/>
<keyword evidence="4" id="KW-0319">Glycerol metabolism</keyword>
<evidence type="ECO:0000256" key="5">
    <source>
        <dbReference type="ARBA" id="ARBA00022801"/>
    </source>
</evidence>
<gene>
    <name evidence="8" type="ORF">ACG33_14980</name>
</gene>
<dbReference type="Proteomes" id="UP000070250">
    <property type="component" value="Chromosome"/>
</dbReference>
<dbReference type="STRING" id="465721.ACG33_14980"/>
<keyword evidence="3" id="KW-0732">Signal</keyword>
<evidence type="ECO:0000256" key="4">
    <source>
        <dbReference type="ARBA" id="ARBA00022798"/>
    </source>
</evidence>
<name>A0A127FDC5_STEDE</name>
<evidence type="ECO:0000256" key="2">
    <source>
        <dbReference type="ARBA" id="ARBA00012247"/>
    </source>
</evidence>
<dbReference type="Pfam" id="PF03009">
    <property type="entry name" value="GDPD"/>
    <property type="match status" value="1"/>
</dbReference>
<dbReference type="PATRIC" id="fig|465721.4.peg.3201"/>
<keyword evidence="9" id="KW-1185">Reference proteome</keyword>
<dbReference type="EMBL" id="CP011971">
    <property type="protein sequence ID" value="AMN48377.1"/>
    <property type="molecule type" value="Genomic_DNA"/>
</dbReference>
<organism evidence="8 9">
    <name type="scientific">Steroidobacter denitrificans</name>
    <dbReference type="NCBI Taxonomy" id="465721"/>
    <lineage>
        <taxon>Bacteria</taxon>
        <taxon>Pseudomonadati</taxon>
        <taxon>Pseudomonadota</taxon>
        <taxon>Gammaproteobacteria</taxon>
        <taxon>Steroidobacterales</taxon>
        <taxon>Steroidobacteraceae</taxon>
        <taxon>Steroidobacter</taxon>
    </lineage>
</organism>
<reference evidence="8 9" key="1">
    <citation type="submission" date="2015-06" db="EMBL/GenBank/DDBJ databases">
        <title>A Comprehensive Approach to Explore the Metabolic and Phylogenetic Diversity of Bacterial Steroid Degradation in the Environment: Testosterone as an Example.</title>
        <authorList>
            <person name="Yang F.-C."/>
            <person name="Chen Y.-L."/>
            <person name="Yu C.-P."/>
            <person name="Tang S.-L."/>
            <person name="Wang P.-H."/>
            <person name="Ismail W."/>
            <person name="Wang C.-H."/>
            <person name="Yang C.-Y."/>
            <person name="Chiang Y.-R."/>
        </authorList>
    </citation>
    <scope>NUCLEOTIDE SEQUENCE [LARGE SCALE GENOMIC DNA]</scope>
    <source>
        <strain evidence="8 9">DSM 18526</strain>
    </source>
</reference>
<dbReference type="PANTHER" id="PTHR43620">
    <property type="entry name" value="GLYCEROPHOSPHORYL DIESTER PHOSPHODIESTERASE"/>
    <property type="match status" value="1"/>
</dbReference>
<comment type="similarity">
    <text evidence="1">Belongs to the glycerophosphoryl diester phosphodiesterase family.</text>
</comment>
<dbReference type="AlphaFoldDB" id="A0A127FDC5"/>
<dbReference type="InterPro" id="IPR030395">
    <property type="entry name" value="GP_PDE_dom"/>
</dbReference>
<comment type="catalytic activity">
    <reaction evidence="6">
        <text>a sn-glycero-3-phosphodiester + H2O = an alcohol + sn-glycerol 3-phosphate + H(+)</text>
        <dbReference type="Rhea" id="RHEA:12969"/>
        <dbReference type="ChEBI" id="CHEBI:15377"/>
        <dbReference type="ChEBI" id="CHEBI:15378"/>
        <dbReference type="ChEBI" id="CHEBI:30879"/>
        <dbReference type="ChEBI" id="CHEBI:57597"/>
        <dbReference type="ChEBI" id="CHEBI:83408"/>
        <dbReference type="EC" id="3.1.4.46"/>
    </reaction>
</comment>
<evidence type="ECO:0000256" key="6">
    <source>
        <dbReference type="ARBA" id="ARBA00047512"/>
    </source>
</evidence>
<keyword evidence="5 8" id="KW-0378">Hydrolase</keyword>
<evidence type="ECO:0000256" key="1">
    <source>
        <dbReference type="ARBA" id="ARBA00007277"/>
    </source>
</evidence>
<dbReference type="PANTHER" id="PTHR43620:SF7">
    <property type="entry name" value="GLYCEROPHOSPHODIESTER PHOSPHODIESTERASE GDPD5-RELATED"/>
    <property type="match status" value="1"/>
</dbReference>
<evidence type="ECO:0000313" key="8">
    <source>
        <dbReference type="EMBL" id="AMN48377.1"/>
    </source>
</evidence>
<dbReference type="Gene3D" id="3.20.20.190">
    <property type="entry name" value="Phosphatidylinositol (PI) phosphodiesterase"/>
    <property type="match status" value="1"/>
</dbReference>
<dbReference type="SUPFAM" id="SSF51695">
    <property type="entry name" value="PLC-like phosphodiesterases"/>
    <property type="match status" value="1"/>
</dbReference>
<protein>
    <recommendedName>
        <fullName evidence="2">glycerophosphodiester phosphodiesterase</fullName>
        <ecNumber evidence="2">3.1.4.46</ecNumber>
    </recommendedName>
</protein>
<dbReference type="OrthoDB" id="9795622at2"/>
<dbReference type="PROSITE" id="PS51704">
    <property type="entry name" value="GP_PDE"/>
    <property type="match status" value="1"/>
</dbReference>
<accession>A0A127FDC5</accession>
<dbReference type="GO" id="GO:0006071">
    <property type="term" value="P:glycerol metabolic process"/>
    <property type="evidence" value="ECO:0007669"/>
    <property type="project" value="UniProtKB-KW"/>
</dbReference>
<evidence type="ECO:0000256" key="3">
    <source>
        <dbReference type="ARBA" id="ARBA00022729"/>
    </source>
</evidence>
<dbReference type="CDD" id="cd08602">
    <property type="entry name" value="GDPD_ScGlpQ1_like"/>
    <property type="match status" value="1"/>
</dbReference>
<dbReference type="RefSeq" id="WP_066922397.1">
    <property type="nucleotide sequence ID" value="NZ_CP011971.1"/>
</dbReference>
<proteinExistence type="inferred from homology"/>
<feature type="domain" description="GP-PDE" evidence="7">
    <location>
        <begin position="15"/>
        <end position="334"/>
    </location>
</feature>